<name>A0ABS2QV51_9BACI</name>
<keyword evidence="3" id="KW-1185">Reference proteome</keyword>
<proteinExistence type="predicted"/>
<dbReference type="RefSeq" id="WP_205187083.1">
    <property type="nucleotide sequence ID" value="NZ_JAFBFC010000003.1"/>
</dbReference>
<protein>
    <submittedName>
        <fullName evidence="2">Phosphoglycerol transferase MdoB-like AlkP superfamily enzyme</fullName>
    </submittedName>
</protein>
<dbReference type="EMBL" id="JAFBFC010000003">
    <property type="protein sequence ID" value="MBM7703365.1"/>
    <property type="molecule type" value="Genomic_DNA"/>
</dbReference>
<gene>
    <name evidence="2" type="ORF">JOC83_002212</name>
</gene>
<evidence type="ECO:0000313" key="3">
    <source>
        <dbReference type="Proteomes" id="UP000809829"/>
    </source>
</evidence>
<feature type="transmembrane region" description="Helical" evidence="1">
    <location>
        <begin position="6"/>
        <end position="24"/>
    </location>
</feature>
<sequence>MIKSGITIGLISGSVLGLFLKWIETITGKKVYTLLLNIDFIPVIGAVTWPESIEFFFHLLIAFIIGILFVYAAKKFTTQSWKWLLVISTILTLPTIPLYFPLTILAIKETPALNDFMAILYWTIGHLLFALTLAYSYYFMQKRSSHK</sequence>
<keyword evidence="1" id="KW-1133">Transmembrane helix</keyword>
<feature type="transmembrane region" description="Helical" evidence="1">
    <location>
        <begin position="31"/>
        <end position="49"/>
    </location>
</feature>
<evidence type="ECO:0000256" key="1">
    <source>
        <dbReference type="SAM" id="Phobius"/>
    </source>
</evidence>
<comment type="caution">
    <text evidence="2">The sequence shown here is derived from an EMBL/GenBank/DDBJ whole genome shotgun (WGS) entry which is preliminary data.</text>
</comment>
<feature type="transmembrane region" description="Helical" evidence="1">
    <location>
        <begin position="119"/>
        <end position="140"/>
    </location>
</feature>
<feature type="transmembrane region" description="Helical" evidence="1">
    <location>
        <begin position="55"/>
        <end position="72"/>
    </location>
</feature>
<accession>A0ABS2QV51</accession>
<evidence type="ECO:0000313" key="2">
    <source>
        <dbReference type="EMBL" id="MBM7703365.1"/>
    </source>
</evidence>
<keyword evidence="1" id="KW-0812">Transmembrane</keyword>
<dbReference type="Proteomes" id="UP000809829">
    <property type="component" value="Unassembled WGS sequence"/>
</dbReference>
<keyword evidence="1" id="KW-0472">Membrane</keyword>
<organism evidence="2 3">
    <name type="scientific">Priestia iocasae</name>
    <dbReference type="NCBI Taxonomy" id="2291674"/>
    <lineage>
        <taxon>Bacteria</taxon>
        <taxon>Bacillati</taxon>
        <taxon>Bacillota</taxon>
        <taxon>Bacilli</taxon>
        <taxon>Bacillales</taxon>
        <taxon>Bacillaceae</taxon>
        <taxon>Priestia</taxon>
    </lineage>
</organism>
<reference evidence="2 3" key="1">
    <citation type="submission" date="2021-01" db="EMBL/GenBank/DDBJ databases">
        <title>Genomic Encyclopedia of Type Strains, Phase IV (KMG-IV): sequencing the most valuable type-strain genomes for metagenomic binning, comparative biology and taxonomic classification.</title>
        <authorList>
            <person name="Goeker M."/>
        </authorList>
    </citation>
    <scope>NUCLEOTIDE SEQUENCE [LARGE SCALE GENOMIC DNA]</scope>
    <source>
        <strain evidence="2 3">DSM 104297</strain>
    </source>
</reference>
<feature type="transmembrane region" description="Helical" evidence="1">
    <location>
        <begin position="84"/>
        <end position="107"/>
    </location>
</feature>